<dbReference type="InterPro" id="IPR036890">
    <property type="entry name" value="HATPase_C_sf"/>
</dbReference>
<dbReference type="PANTHER" id="PTHR34220">
    <property type="entry name" value="SENSOR HISTIDINE KINASE YPDA"/>
    <property type="match status" value="1"/>
</dbReference>
<keyword evidence="4" id="KW-0418">Kinase</keyword>
<dbReference type="Pfam" id="PF06580">
    <property type="entry name" value="His_kinase"/>
    <property type="match status" value="1"/>
</dbReference>
<dbReference type="InterPro" id="IPR003594">
    <property type="entry name" value="HATPase_dom"/>
</dbReference>
<evidence type="ECO:0000313" key="4">
    <source>
        <dbReference type="EMBL" id="ADL04489.1"/>
    </source>
</evidence>
<feature type="domain" description="Signal transduction histidine kinase internal region" evidence="3">
    <location>
        <begin position="120"/>
        <end position="199"/>
    </location>
</feature>
<dbReference type="RefSeq" id="WP_013272578.1">
    <property type="nucleotide sequence ID" value="NC_014376.1"/>
</dbReference>
<keyword evidence="1" id="KW-0812">Transmembrane</keyword>
<gene>
    <name evidence="4" type="ordered locus">Closa_1910</name>
</gene>
<keyword evidence="4" id="KW-0808">Transferase</keyword>
<accession>D9R038</accession>
<keyword evidence="5" id="KW-1185">Reference proteome</keyword>
<reference evidence="4" key="1">
    <citation type="submission" date="2010-07" db="EMBL/GenBank/DDBJ databases">
        <title>Complete sequence of Clostridium saccharolyticum WM1.</title>
        <authorList>
            <consortium name="US DOE Joint Genome Institute"/>
            <person name="Lucas S."/>
            <person name="Copeland A."/>
            <person name="Lapidus A."/>
            <person name="Cheng J.-F."/>
            <person name="Bruce D."/>
            <person name="Goodwin L."/>
            <person name="Pitluck S."/>
            <person name="Chertkov O."/>
            <person name="Detter J.C."/>
            <person name="Han C."/>
            <person name="Tapia R."/>
            <person name="Land M."/>
            <person name="Hauser L."/>
            <person name="Chang Y.-J."/>
            <person name="Jeffries C."/>
            <person name="Kyrpides N."/>
            <person name="Ivanova N."/>
            <person name="Mikhailova N."/>
            <person name="Mouttaki H."/>
            <person name="Lin L."/>
            <person name="Zhou J."/>
            <person name="Hemme C.L."/>
            <person name="Woyke T."/>
        </authorList>
    </citation>
    <scope>NUCLEOTIDE SEQUENCE [LARGE SCALE GENOMIC DNA]</scope>
    <source>
        <strain evidence="4">WM1</strain>
    </source>
</reference>
<dbReference type="PANTHER" id="PTHR34220:SF7">
    <property type="entry name" value="SENSOR HISTIDINE KINASE YPDA"/>
    <property type="match status" value="1"/>
</dbReference>
<keyword evidence="1" id="KW-0472">Membrane</keyword>
<dbReference type="Proteomes" id="UP000001662">
    <property type="component" value="Chromosome"/>
</dbReference>
<dbReference type="EMBL" id="CP002109">
    <property type="protein sequence ID" value="ADL04489.1"/>
    <property type="molecule type" value="Genomic_DNA"/>
</dbReference>
<protein>
    <submittedName>
        <fullName evidence="4">Signal transduction histidine kinase, LytS</fullName>
    </submittedName>
</protein>
<evidence type="ECO:0000313" key="5">
    <source>
        <dbReference type="Proteomes" id="UP000001662"/>
    </source>
</evidence>
<organism evidence="4 5">
    <name type="scientific">Lacrimispora saccharolytica (strain ATCC 35040 / DSM 2544 / NRCC 2533 / WM1)</name>
    <name type="common">Clostridium saccharolyticum</name>
    <dbReference type="NCBI Taxonomy" id="610130"/>
    <lineage>
        <taxon>Bacteria</taxon>
        <taxon>Bacillati</taxon>
        <taxon>Bacillota</taxon>
        <taxon>Clostridia</taxon>
        <taxon>Lachnospirales</taxon>
        <taxon>Lachnospiraceae</taxon>
        <taxon>Lacrimispora</taxon>
    </lineage>
</organism>
<dbReference type="InterPro" id="IPR010559">
    <property type="entry name" value="Sig_transdc_His_kin_internal"/>
</dbReference>
<keyword evidence="1" id="KW-1133">Transmembrane helix</keyword>
<dbReference type="eggNOG" id="COG2972">
    <property type="taxonomic scope" value="Bacteria"/>
</dbReference>
<dbReference type="PaxDb" id="610130-Closa_1910"/>
<dbReference type="Pfam" id="PF02518">
    <property type="entry name" value="HATPase_c"/>
    <property type="match status" value="1"/>
</dbReference>
<dbReference type="GO" id="GO:0000155">
    <property type="term" value="F:phosphorelay sensor kinase activity"/>
    <property type="evidence" value="ECO:0007669"/>
    <property type="project" value="InterPro"/>
</dbReference>
<dbReference type="InterPro" id="IPR050640">
    <property type="entry name" value="Bact_2-comp_sensor_kinase"/>
</dbReference>
<evidence type="ECO:0000256" key="1">
    <source>
        <dbReference type="SAM" id="Phobius"/>
    </source>
</evidence>
<feature type="domain" description="Histidine kinase/HSP90-like ATPase" evidence="2">
    <location>
        <begin position="226"/>
        <end position="336"/>
    </location>
</feature>
<dbReference type="HOGENOM" id="CLU_020473_2_0_9"/>
<name>D9R038_LACSW</name>
<feature type="transmembrane region" description="Helical" evidence="1">
    <location>
        <begin position="41"/>
        <end position="62"/>
    </location>
</feature>
<sequence length="339" mass="39022">MKEKLRFLSARVILLLSGLFLGFLLLLGYAFYLTMGRPEQMWLLLAASVLIALFIYCGYYGIYKPMEETKRVERQFASGSVLNDIFKIRYPYDPESEQVNQRFFEMLGTRELINVSKKQAEYLALQNQINPHFLYNTLEGIRSEALTLGVDSIAEMTEALATFFRYTISNVDHLVNLEDELANIENYYYIQQFRFGKKLQLSIQYAFSEELDEMEILQYRLPKLTLQPVVENSIYHGIERKIGEGHLIIKISVTDTRLIIKVSDDGLGMEADRVTKLNEKLKSLSLDDVNPDIDRKGGIAIQNVNNRIKLLFGEEYGIYVYSQVEAGTDVEISLPLVKD</sequence>
<dbReference type="Gene3D" id="3.30.565.10">
    <property type="entry name" value="Histidine kinase-like ATPase, C-terminal domain"/>
    <property type="match status" value="1"/>
</dbReference>
<dbReference type="KEGG" id="csh:Closa_1910"/>
<proteinExistence type="predicted"/>
<feature type="transmembrane region" description="Helical" evidence="1">
    <location>
        <begin position="12"/>
        <end position="35"/>
    </location>
</feature>
<dbReference type="AlphaFoldDB" id="D9R038"/>
<dbReference type="STRING" id="610130.Closa_1910"/>
<evidence type="ECO:0000259" key="2">
    <source>
        <dbReference type="Pfam" id="PF02518"/>
    </source>
</evidence>
<evidence type="ECO:0000259" key="3">
    <source>
        <dbReference type="Pfam" id="PF06580"/>
    </source>
</evidence>
<dbReference type="GO" id="GO:0016020">
    <property type="term" value="C:membrane"/>
    <property type="evidence" value="ECO:0007669"/>
    <property type="project" value="InterPro"/>
</dbReference>
<dbReference type="SUPFAM" id="SSF55874">
    <property type="entry name" value="ATPase domain of HSP90 chaperone/DNA topoisomerase II/histidine kinase"/>
    <property type="match status" value="1"/>
</dbReference>
<dbReference type="OrthoDB" id="9809348at2"/>